<feature type="domain" description="BD-FAE-like" evidence="3">
    <location>
        <begin position="153"/>
        <end position="281"/>
    </location>
</feature>
<dbReference type="Pfam" id="PF20434">
    <property type="entry name" value="BD-FAE"/>
    <property type="match status" value="1"/>
</dbReference>
<evidence type="ECO:0000313" key="4">
    <source>
        <dbReference type="EMBL" id="GII46868.1"/>
    </source>
</evidence>
<evidence type="ECO:0000256" key="2">
    <source>
        <dbReference type="SAM" id="Phobius"/>
    </source>
</evidence>
<dbReference type="GO" id="GO:0016787">
    <property type="term" value="F:hydrolase activity"/>
    <property type="evidence" value="ECO:0007669"/>
    <property type="project" value="UniProtKB-KW"/>
</dbReference>
<reference evidence="4" key="1">
    <citation type="submission" date="2021-01" db="EMBL/GenBank/DDBJ databases">
        <title>Whole genome shotgun sequence of Planotetraspora silvatica NBRC 100141.</title>
        <authorList>
            <person name="Komaki H."/>
            <person name="Tamura T."/>
        </authorList>
    </citation>
    <scope>NUCLEOTIDE SEQUENCE</scope>
    <source>
        <strain evidence="4">NBRC 100141</strain>
    </source>
</reference>
<proteinExistence type="predicted"/>
<dbReference type="InterPro" id="IPR049492">
    <property type="entry name" value="BD-FAE-like_dom"/>
</dbReference>
<feature type="transmembrane region" description="Helical" evidence="2">
    <location>
        <begin position="6"/>
        <end position="22"/>
    </location>
</feature>
<keyword evidence="2" id="KW-0812">Transmembrane</keyword>
<dbReference type="PANTHER" id="PTHR48081">
    <property type="entry name" value="AB HYDROLASE SUPERFAMILY PROTEIN C4A8.06C"/>
    <property type="match status" value="1"/>
</dbReference>
<sequence>MTPPLGYLTTVALTAVGVLLGLRPVGRPWPLAYLSFRIGIVIDELPFVVLYWLLASTALALGQGSIDLLGGWPAVVVLAGMAVVVRQGLRTGPVVDHALAEGLGSGWRAAAGVNRRRRLPLLRILFLPVAIRPRDVERRADISYGDAGRRNLLDVYRHRSHPSGGPLLIHLHGGGFDSGRKNTQSLPLIHRLARRGWVCVSANYRLRPAARFPEHLVDLKKVIAWAREHAHEYGADPSMIFVSGSSAGGHLASMAALTPNDPAFQPGFEHADTSVTAVVSLNGWYGNYYGQGPESSPMTYIGQDAPPFFIAHGDRDSIAPVDGARLFAGKLRGTSSAPVVYAELPGAQHAFDLFHSPRFERVVDGIEAFAAWVLSHRR</sequence>
<name>A0A8J3UKE4_9ACTN</name>
<comment type="caution">
    <text evidence="4">The sequence shown here is derived from an EMBL/GenBank/DDBJ whole genome shotgun (WGS) entry which is preliminary data.</text>
</comment>
<protein>
    <submittedName>
        <fullName evidence="4">Esterase</fullName>
    </submittedName>
</protein>
<feature type="transmembrane region" description="Helical" evidence="2">
    <location>
        <begin position="34"/>
        <end position="54"/>
    </location>
</feature>
<dbReference type="PANTHER" id="PTHR48081:SF33">
    <property type="entry name" value="KYNURENINE FORMAMIDASE"/>
    <property type="match status" value="1"/>
</dbReference>
<dbReference type="Proteomes" id="UP000644610">
    <property type="component" value="Unassembled WGS sequence"/>
</dbReference>
<keyword evidence="2" id="KW-1133">Transmembrane helix</keyword>
<evidence type="ECO:0000313" key="5">
    <source>
        <dbReference type="Proteomes" id="UP000644610"/>
    </source>
</evidence>
<dbReference type="RefSeq" id="WP_203974959.1">
    <property type="nucleotide sequence ID" value="NZ_BAAAKY010000014.1"/>
</dbReference>
<gene>
    <name evidence="4" type="primary">lipO</name>
    <name evidence="4" type="ORF">Psi02_32920</name>
</gene>
<dbReference type="InterPro" id="IPR029058">
    <property type="entry name" value="AB_hydrolase_fold"/>
</dbReference>
<dbReference type="InterPro" id="IPR050300">
    <property type="entry name" value="GDXG_lipolytic_enzyme"/>
</dbReference>
<dbReference type="AlphaFoldDB" id="A0A8J3UKE4"/>
<dbReference type="SUPFAM" id="SSF53474">
    <property type="entry name" value="alpha/beta-Hydrolases"/>
    <property type="match status" value="1"/>
</dbReference>
<keyword evidence="1" id="KW-0378">Hydrolase</keyword>
<evidence type="ECO:0000256" key="1">
    <source>
        <dbReference type="ARBA" id="ARBA00022801"/>
    </source>
</evidence>
<dbReference type="Gene3D" id="3.40.50.1820">
    <property type="entry name" value="alpha/beta hydrolase"/>
    <property type="match status" value="1"/>
</dbReference>
<evidence type="ECO:0000259" key="3">
    <source>
        <dbReference type="Pfam" id="PF20434"/>
    </source>
</evidence>
<keyword evidence="2" id="KW-0472">Membrane</keyword>
<keyword evidence="5" id="KW-1185">Reference proteome</keyword>
<organism evidence="4 5">
    <name type="scientific">Planotetraspora silvatica</name>
    <dbReference type="NCBI Taxonomy" id="234614"/>
    <lineage>
        <taxon>Bacteria</taxon>
        <taxon>Bacillati</taxon>
        <taxon>Actinomycetota</taxon>
        <taxon>Actinomycetes</taxon>
        <taxon>Streptosporangiales</taxon>
        <taxon>Streptosporangiaceae</taxon>
        <taxon>Planotetraspora</taxon>
    </lineage>
</organism>
<accession>A0A8J3UKE4</accession>
<dbReference type="EMBL" id="BOOQ01000021">
    <property type="protein sequence ID" value="GII46868.1"/>
    <property type="molecule type" value="Genomic_DNA"/>
</dbReference>
<feature type="transmembrane region" description="Helical" evidence="2">
    <location>
        <begin position="66"/>
        <end position="85"/>
    </location>
</feature>